<protein>
    <submittedName>
        <fullName evidence="1">Uncharacterized protein</fullName>
    </submittedName>
</protein>
<evidence type="ECO:0000313" key="1">
    <source>
        <dbReference type="EMBL" id="TFB00057.1"/>
    </source>
</evidence>
<keyword evidence="2" id="KW-1185">Reference proteome</keyword>
<name>A0ABY2GWZ6_9HYPO</name>
<dbReference type="GeneID" id="300579746"/>
<reference evidence="1 2" key="1">
    <citation type="submission" date="2018-01" db="EMBL/GenBank/DDBJ databases">
        <title>Genome characterization of the sugarcane-associated fungus Trichoderma ghanense CCMA-1212 and their application in lignocelulose bioconversion.</title>
        <authorList>
            <person name="Steindorff A.S."/>
            <person name="Mendes T.D."/>
            <person name="Vilela E.S.D."/>
            <person name="Rodrigues D.S."/>
            <person name="Formighieri E.F."/>
            <person name="Melo I.S."/>
            <person name="Favaro L.C.L."/>
        </authorList>
    </citation>
    <scope>NUCLEOTIDE SEQUENCE [LARGE SCALE GENOMIC DNA]</scope>
    <source>
        <strain evidence="1 2">CCMA-1212</strain>
    </source>
</reference>
<evidence type="ECO:0000313" key="2">
    <source>
        <dbReference type="Proteomes" id="UP001642720"/>
    </source>
</evidence>
<gene>
    <name evidence="1" type="ORF">CCMA1212_008150</name>
</gene>
<dbReference type="Proteomes" id="UP001642720">
    <property type="component" value="Unassembled WGS sequence"/>
</dbReference>
<accession>A0ABY2GWZ6</accession>
<sequence length="69" mass="6903">MGRFMLAQSPPLSACSLAPDAQGLLGLGATEEAPVGGLSTFPGFGQMTSPWLKLSSAGFGTAMQASGSR</sequence>
<dbReference type="EMBL" id="PPTA01000012">
    <property type="protein sequence ID" value="TFB00057.1"/>
    <property type="molecule type" value="Genomic_DNA"/>
</dbReference>
<dbReference type="RefSeq" id="XP_073556258.1">
    <property type="nucleotide sequence ID" value="XM_073705296.1"/>
</dbReference>
<proteinExistence type="predicted"/>
<comment type="caution">
    <text evidence="1">The sequence shown here is derived from an EMBL/GenBank/DDBJ whole genome shotgun (WGS) entry which is preliminary data.</text>
</comment>
<organism evidence="1 2">
    <name type="scientific">Trichoderma ghanense</name>
    <dbReference type="NCBI Taxonomy" id="65468"/>
    <lineage>
        <taxon>Eukaryota</taxon>
        <taxon>Fungi</taxon>
        <taxon>Dikarya</taxon>
        <taxon>Ascomycota</taxon>
        <taxon>Pezizomycotina</taxon>
        <taxon>Sordariomycetes</taxon>
        <taxon>Hypocreomycetidae</taxon>
        <taxon>Hypocreales</taxon>
        <taxon>Hypocreaceae</taxon>
        <taxon>Trichoderma</taxon>
    </lineage>
</organism>